<evidence type="ECO:0000313" key="1">
    <source>
        <dbReference type="EMBL" id="KAK6171157.1"/>
    </source>
</evidence>
<accession>A0AAN8J749</accession>
<dbReference type="PANTHER" id="PTHR46704">
    <property type="entry name" value="CXC DOMAIN-CONTAINING PROTEIN-RELATED"/>
    <property type="match status" value="1"/>
</dbReference>
<sequence length="194" mass="22095">MKEGRRQYVNTNEVTELGRINAMPYCTPKEISMDNFRSINLPETYINERDPIHLLPNLVWCLRSPTPGWSGFMQTVEDGPHPGKSSFTFLPMIDLNPSDMSCIYSTLHYINNLARKYNVTPTVNFDQPLYWKAKIIVANERDDICNIFLRLGGFHIESIGHLMGGSGLKELLECVYERKAVTHMISGKAVSRAI</sequence>
<gene>
    <name evidence="1" type="ORF">SNE40_019405</name>
</gene>
<dbReference type="AlphaFoldDB" id="A0AAN8J749"/>
<dbReference type="PANTHER" id="PTHR46704:SF1">
    <property type="entry name" value="TELOMERE LENGTH REGULATION PROTEIN TEL2 HOMOLOG"/>
    <property type="match status" value="1"/>
</dbReference>
<dbReference type="Proteomes" id="UP001347796">
    <property type="component" value="Unassembled WGS sequence"/>
</dbReference>
<proteinExistence type="predicted"/>
<evidence type="ECO:0000313" key="2">
    <source>
        <dbReference type="Proteomes" id="UP001347796"/>
    </source>
</evidence>
<dbReference type="EMBL" id="JAZGQO010000014">
    <property type="protein sequence ID" value="KAK6171157.1"/>
    <property type="molecule type" value="Genomic_DNA"/>
</dbReference>
<comment type="caution">
    <text evidence="1">The sequence shown here is derived from an EMBL/GenBank/DDBJ whole genome shotgun (WGS) entry which is preliminary data.</text>
</comment>
<organism evidence="1 2">
    <name type="scientific">Patella caerulea</name>
    <name type="common">Rayed Mediterranean limpet</name>
    <dbReference type="NCBI Taxonomy" id="87958"/>
    <lineage>
        <taxon>Eukaryota</taxon>
        <taxon>Metazoa</taxon>
        <taxon>Spiralia</taxon>
        <taxon>Lophotrochozoa</taxon>
        <taxon>Mollusca</taxon>
        <taxon>Gastropoda</taxon>
        <taxon>Patellogastropoda</taxon>
        <taxon>Patelloidea</taxon>
        <taxon>Patellidae</taxon>
        <taxon>Patella</taxon>
    </lineage>
</organism>
<reference evidence="1 2" key="1">
    <citation type="submission" date="2024-01" db="EMBL/GenBank/DDBJ databases">
        <title>The genome of the rayed Mediterranean limpet Patella caerulea (Linnaeus, 1758).</title>
        <authorList>
            <person name="Anh-Thu Weber A."/>
            <person name="Halstead-Nussloch G."/>
        </authorList>
    </citation>
    <scope>NUCLEOTIDE SEQUENCE [LARGE SCALE GENOMIC DNA]</scope>
    <source>
        <strain evidence="1">AATW-2023a</strain>
        <tissue evidence="1">Whole specimen</tissue>
    </source>
</reference>
<keyword evidence="2" id="KW-1185">Reference proteome</keyword>
<name>A0AAN8J749_PATCE</name>
<protein>
    <submittedName>
        <fullName evidence="1">Uncharacterized protein</fullName>
    </submittedName>
</protein>